<dbReference type="Proteomes" id="UP000077787">
    <property type="component" value="Chromosome"/>
</dbReference>
<evidence type="ECO:0000313" key="1">
    <source>
        <dbReference type="EMBL" id="ANF27971.1"/>
    </source>
</evidence>
<evidence type="ECO:0000313" key="2">
    <source>
        <dbReference type="Proteomes" id="UP000077787"/>
    </source>
</evidence>
<dbReference type="AlphaFoldDB" id="A0A172WWW5"/>
<organism evidence="1 2">
    <name type="scientific">Stutzerimonas stutzeri</name>
    <name type="common">Pseudomonas stutzeri</name>
    <dbReference type="NCBI Taxonomy" id="316"/>
    <lineage>
        <taxon>Bacteria</taxon>
        <taxon>Pseudomonadati</taxon>
        <taxon>Pseudomonadota</taxon>
        <taxon>Gammaproteobacteria</taxon>
        <taxon>Pseudomonadales</taxon>
        <taxon>Pseudomonadaceae</taxon>
        <taxon>Stutzerimonas</taxon>
    </lineage>
</organism>
<dbReference type="EMBL" id="CP015641">
    <property type="protein sequence ID" value="ANF27971.1"/>
    <property type="molecule type" value="Genomic_DNA"/>
</dbReference>
<accession>A0A172WWW5</accession>
<reference evidence="1 2" key="1">
    <citation type="submission" date="2016-05" db="EMBL/GenBank/DDBJ databases">
        <title>Genome sequence of Pseudomonas stutzeri 273 and identification of the exopolysaccharide biosynthesis locus.</title>
        <authorList>
            <person name="Wu S."/>
            <person name="Sun C."/>
        </authorList>
    </citation>
    <scope>NUCLEOTIDE SEQUENCE [LARGE SCALE GENOMIC DNA]</scope>
    <source>
        <strain evidence="1 2">273</strain>
    </source>
</reference>
<protein>
    <submittedName>
        <fullName evidence="1">Uncharacterized protein</fullName>
    </submittedName>
</protein>
<gene>
    <name evidence="1" type="ORF">PS273GM_09905</name>
</gene>
<dbReference type="OrthoDB" id="7021542at2"/>
<name>A0A172WWW5_STUST</name>
<sequence>MLEDIVAGARIEAVQIVTPARLNGTGNWQMEELTELVRIHDSENGVLGYDFRTASGGLYSDRSSAAADARRTKIYSALTCP</sequence>
<proteinExistence type="predicted"/>